<organism evidence="1 2">
    <name type="scientific">Neovison vison</name>
    <name type="common">American mink</name>
    <name type="synonym">Mustela vison</name>
    <dbReference type="NCBI Taxonomy" id="452646"/>
    <lineage>
        <taxon>Eukaryota</taxon>
        <taxon>Metazoa</taxon>
        <taxon>Chordata</taxon>
        <taxon>Craniata</taxon>
        <taxon>Vertebrata</taxon>
        <taxon>Euteleostomi</taxon>
        <taxon>Mammalia</taxon>
        <taxon>Eutheria</taxon>
        <taxon>Laurasiatheria</taxon>
        <taxon>Carnivora</taxon>
        <taxon>Caniformia</taxon>
        <taxon>Musteloidea</taxon>
        <taxon>Mustelidae</taxon>
        <taxon>Mustelinae</taxon>
        <taxon>Neogale</taxon>
    </lineage>
</organism>
<keyword evidence="2" id="KW-1185">Reference proteome</keyword>
<dbReference type="Proteomes" id="UP000694425">
    <property type="component" value="Unplaced"/>
</dbReference>
<dbReference type="GeneTree" id="ENSGT00860000134312"/>
<accession>A0A8C7AB20</accession>
<reference evidence="1" key="2">
    <citation type="submission" date="2025-09" db="UniProtKB">
        <authorList>
            <consortium name="Ensembl"/>
        </authorList>
    </citation>
    <scope>IDENTIFICATION</scope>
</reference>
<sequence length="44" mass="4980">MSFYGNYYGGLGYGRGSLGCGYGSYGYTSYYPCWHGRFWSSGFF</sequence>
<proteinExistence type="predicted"/>
<dbReference type="AlphaFoldDB" id="A0A8C7AB20"/>
<evidence type="ECO:0000313" key="2">
    <source>
        <dbReference type="Proteomes" id="UP000694425"/>
    </source>
</evidence>
<evidence type="ECO:0000313" key="1">
    <source>
        <dbReference type="Ensembl" id="ENSNVIP00000005748.1"/>
    </source>
</evidence>
<reference evidence="1" key="1">
    <citation type="submission" date="2025-08" db="UniProtKB">
        <authorList>
            <consortium name="Ensembl"/>
        </authorList>
    </citation>
    <scope>IDENTIFICATION</scope>
</reference>
<protein>
    <submittedName>
        <fullName evidence="1">Keratin associated protein 22-1</fullName>
    </submittedName>
</protein>
<name>A0A8C7AB20_NEOVI</name>
<dbReference type="Ensembl" id="ENSNVIT00000006755.1">
    <property type="protein sequence ID" value="ENSNVIP00000005748.1"/>
    <property type="gene ID" value="ENSNVIG00000004629.1"/>
</dbReference>